<dbReference type="RefSeq" id="WP_014809739.1">
    <property type="nucleotide sequence ID" value="NC_018025.1"/>
</dbReference>
<name>I4C4V3_DESTA</name>
<keyword evidence="5 6" id="KW-0472">Membrane</keyword>
<dbReference type="OrthoDB" id="127638at2"/>
<dbReference type="AlphaFoldDB" id="I4C4V3"/>
<dbReference type="GO" id="GO:0016020">
    <property type="term" value="C:membrane"/>
    <property type="evidence" value="ECO:0007669"/>
    <property type="project" value="UniProtKB-SubCell"/>
</dbReference>
<dbReference type="PANTHER" id="PTHR43243">
    <property type="entry name" value="INNER MEMBRANE TRANSPORTER YGJI-RELATED"/>
    <property type="match status" value="1"/>
</dbReference>
<keyword evidence="2" id="KW-0813">Transport</keyword>
<dbReference type="STRING" id="706587.Desti_1886"/>
<dbReference type="KEGG" id="dti:Desti_1886"/>
<keyword evidence="4 6" id="KW-1133">Transmembrane helix</keyword>
<sequence length="509" mass="54663">MNIWHKKSIQELQEEAVSDIGLRKVLNAQDLIMMGIGAIVGAGIFVLTGQAAAKYAGPAIVLSFVFAGGASAFTGLCYAEFASMIPISGSAYTYAYATMGQMFAWFIGWDLLLEYSIGAAAVSIGWSGYFVSLLNQIGIHIPPQFTAAFGTEQIYLSGEHLERLQLPFPPGWYELNNYSAALKTAGISLEDLPRITAVCNLPAFFIVSILTALLVKGIRESAFVNGVIVVLKLAVIVIVIVTGIAFVNTSNWTPFIPPNSGKFGEFGWSGILRGAAVVFFAYVGFDAVSTAAQESRNPSRDMPIGIIGSLIVCTVLYVLMGLVITGIVPYSKLNVADPVAVAMDVIGIHWLAIVVKLGAIAGLTSVILILLLSQPRIVSSIARDRLLPSCFARIHPRFGTPVITTILSGFVVGLIAALAPLDVLGELVSVGTLAAFIVVCAAVLILRHKQPNAPRPFRTPWVPWVPLAGICFCLYLFISLPYDAWLRLVSWLLIGLAIYFFYGAKRAAQ</sequence>
<proteinExistence type="predicted"/>
<reference evidence="8" key="1">
    <citation type="submission" date="2012-06" db="EMBL/GenBank/DDBJ databases">
        <title>Complete sequence of chromosome of Desulfomonile tiedjei DSM 6799.</title>
        <authorList>
            <person name="Lucas S."/>
            <person name="Copeland A."/>
            <person name="Lapidus A."/>
            <person name="Glavina del Rio T."/>
            <person name="Dalin E."/>
            <person name="Tice H."/>
            <person name="Bruce D."/>
            <person name="Goodwin L."/>
            <person name="Pitluck S."/>
            <person name="Peters L."/>
            <person name="Ovchinnikova G."/>
            <person name="Zeytun A."/>
            <person name="Lu M."/>
            <person name="Kyrpides N."/>
            <person name="Mavromatis K."/>
            <person name="Ivanova N."/>
            <person name="Brettin T."/>
            <person name="Detter J.C."/>
            <person name="Han C."/>
            <person name="Larimer F."/>
            <person name="Land M."/>
            <person name="Hauser L."/>
            <person name="Markowitz V."/>
            <person name="Cheng J.-F."/>
            <person name="Hugenholtz P."/>
            <person name="Woyke T."/>
            <person name="Wu D."/>
            <person name="Spring S."/>
            <person name="Schroeder M."/>
            <person name="Brambilla E."/>
            <person name="Klenk H.-P."/>
            <person name="Eisen J.A."/>
        </authorList>
    </citation>
    <scope>NUCLEOTIDE SEQUENCE [LARGE SCALE GENOMIC DNA]</scope>
    <source>
        <strain evidence="8">ATCC 49306 / DSM 6799 / DCB-1</strain>
    </source>
</reference>
<keyword evidence="8" id="KW-1185">Reference proteome</keyword>
<feature type="transmembrane region" description="Helical" evidence="6">
    <location>
        <begin position="31"/>
        <end position="53"/>
    </location>
</feature>
<dbReference type="Proteomes" id="UP000006055">
    <property type="component" value="Chromosome"/>
</dbReference>
<feature type="transmembrane region" description="Helical" evidence="6">
    <location>
        <begin position="458"/>
        <end position="478"/>
    </location>
</feature>
<feature type="transmembrane region" description="Helical" evidence="6">
    <location>
        <begin position="195"/>
        <end position="215"/>
    </location>
</feature>
<evidence type="ECO:0000313" key="7">
    <source>
        <dbReference type="EMBL" id="AFM24594.1"/>
    </source>
</evidence>
<dbReference type="InterPro" id="IPR002293">
    <property type="entry name" value="AA/rel_permease1"/>
</dbReference>
<gene>
    <name evidence="7" type="ordered locus">Desti_1886</name>
</gene>
<evidence type="ECO:0000256" key="2">
    <source>
        <dbReference type="ARBA" id="ARBA00022448"/>
    </source>
</evidence>
<feature type="transmembrane region" description="Helical" evidence="6">
    <location>
        <begin position="222"/>
        <end position="246"/>
    </location>
</feature>
<dbReference type="Gene3D" id="1.20.1740.10">
    <property type="entry name" value="Amino acid/polyamine transporter I"/>
    <property type="match status" value="1"/>
</dbReference>
<dbReference type="eggNOG" id="COG0531">
    <property type="taxonomic scope" value="Bacteria"/>
</dbReference>
<feature type="transmembrane region" description="Helical" evidence="6">
    <location>
        <begin position="59"/>
        <end position="79"/>
    </location>
</feature>
<dbReference type="HOGENOM" id="CLU_007946_15_7_7"/>
<dbReference type="GO" id="GO:0015171">
    <property type="term" value="F:amino acid transmembrane transporter activity"/>
    <property type="evidence" value="ECO:0007669"/>
    <property type="project" value="TreeGrafter"/>
</dbReference>
<feature type="transmembrane region" description="Helical" evidence="6">
    <location>
        <begin position="427"/>
        <end position="446"/>
    </location>
</feature>
<evidence type="ECO:0000256" key="5">
    <source>
        <dbReference type="ARBA" id="ARBA00023136"/>
    </source>
</evidence>
<feature type="transmembrane region" description="Helical" evidence="6">
    <location>
        <begin position="402"/>
        <end position="421"/>
    </location>
</feature>
<evidence type="ECO:0000256" key="6">
    <source>
        <dbReference type="SAM" id="Phobius"/>
    </source>
</evidence>
<evidence type="ECO:0000256" key="3">
    <source>
        <dbReference type="ARBA" id="ARBA00022692"/>
    </source>
</evidence>
<comment type="subcellular location">
    <subcellularLocation>
        <location evidence="1">Membrane</location>
        <topology evidence="1">Multi-pass membrane protein</topology>
    </subcellularLocation>
</comment>
<feature type="transmembrane region" description="Helical" evidence="6">
    <location>
        <begin position="266"/>
        <end position="285"/>
    </location>
</feature>
<organism evidence="7 8">
    <name type="scientific">Desulfomonile tiedjei (strain ATCC 49306 / DSM 6799 / DCB-1)</name>
    <dbReference type="NCBI Taxonomy" id="706587"/>
    <lineage>
        <taxon>Bacteria</taxon>
        <taxon>Pseudomonadati</taxon>
        <taxon>Thermodesulfobacteriota</taxon>
        <taxon>Desulfomonilia</taxon>
        <taxon>Desulfomonilales</taxon>
        <taxon>Desulfomonilaceae</taxon>
        <taxon>Desulfomonile</taxon>
    </lineage>
</organism>
<evidence type="ECO:0000313" key="8">
    <source>
        <dbReference type="Proteomes" id="UP000006055"/>
    </source>
</evidence>
<evidence type="ECO:0000256" key="4">
    <source>
        <dbReference type="ARBA" id="ARBA00022989"/>
    </source>
</evidence>
<accession>I4C4V3</accession>
<feature type="transmembrane region" description="Helical" evidence="6">
    <location>
        <begin position="306"/>
        <end position="328"/>
    </location>
</feature>
<dbReference type="EMBL" id="CP003360">
    <property type="protein sequence ID" value="AFM24594.1"/>
    <property type="molecule type" value="Genomic_DNA"/>
</dbReference>
<feature type="transmembrane region" description="Helical" evidence="6">
    <location>
        <begin position="348"/>
        <end position="373"/>
    </location>
</feature>
<keyword evidence="3 6" id="KW-0812">Transmembrane</keyword>
<feature type="transmembrane region" description="Helical" evidence="6">
    <location>
        <begin position="484"/>
        <end position="502"/>
    </location>
</feature>
<evidence type="ECO:0000256" key="1">
    <source>
        <dbReference type="ARBA" id="ARBA00004141"/>
    </source>
</evidence>
<dbReference type="PIRSF" id="PIRSF006060">
    <property type="entry name" value="AA_transporter"/>
    <property type="match status" value="1"/>
</dbReference>
<dbReference type="Pfam" id="PF13520">
    <property type="entry name" value="AA_permease_2"/>
    <property type="match status" value="1"/>
</dbReference>
<dbReference type="PATRIC" id="fig|706587.4.peg.2166"/>
<dbReference type="PANTHER" id="PTHR43243:SF4">
    <property type="entry name" value="CATIONIC AMINO ACID TRANSPORTER 4"/>
    <property type="match status" value="1"/>
</dbReference>
<protein>
    <submittedName>
        <fullName evidence="7">Amino acid transporter</fullName>
    </submittedName>
</protein>